<organism evidence="7">
    <name type="scientific">Chlorobaculum parvum</name>
    <dbReference type="NCBI Taxonomy" id="274539"/>
    <lineage>
        <taxon>Bacteria</taxon>
        <taxon>Pseudomonadati</taxon>
        <taxon>Chlorobiota</taxon>
        <taxon>Chlorobiia</taxon>
        <taxon>Chlorobiales</taxon>
        <taxon>Chlorobiaceae</taxon>
        <taxon>Chlorobaculum</taxon>
    </lineage>
</organism>
<evidence type="ECO:0000256" key="1">
    <source>
        <dbReference type="ARBA" id="ARBA00009512"/>
    </source>
</evidence>
<dbReference type="GO" id="GO:0019843">
    <property type="term" value="F:rRNA binding"/>
    <property type="evidence" value="ECO:0007669"/>
    <property type="project" value="UniProtKB-UniRule"/>
</dbReference>
<dbReference type="GO" id="GO:0006412">
    <property type="term" value="P:translation"/>
    <property type="evidence" value="ECO:0007669"/>
    <property type="project" value="UniProtKB-UniRule"/>
</dbReference>
<dbReference type="GO" id="GO:1990904">
    <property type="term" value="C:ribonucleoprotein complex"/>
    <property type="evidence" value="ECO:0007669"/>
    <property type="project" value="UniProtKB-KW"/>
</dbReference>
<keyword evidence="2 6" id="KW-0689">Ribosomal protein</keyword>
<proteinExistence type="inferred from homology"/>
<sequence length="102" mass="11421">MYAGGGLLGDALHLGGNLVPALVVLCEHLLELAVERLDFVGEDIQAIPWGRRKLAFPIQKQLEATYIQFDFKMDGSKVSELTRAMGISEDIIRQLIIRKQDR</sequence>
<comment type="caution">
    <text evidence="7">The sequence shown here is derived from an EMBL/GenBank/DDBJ whole genome shotgun (WGS) entry which is preliminary data.</text>
</comment>
<keyword evidence="3 6" id="KW-0687">Ribonucleoprotein</keyword>
<dbReference type="InterPro" id="IPR035980">
    <property type="entry name" value="Ribosomal_bS6_sf"/>
</dbReference>
<comment type="function">
    <text evidence="4 6">Binds together with bS18 to 16S ribosomal RNA.</text>
</comment>
<dbReference type="InterPro" id="IPR000529">
    <property type="entry name" value="Ribosomal_bS6"/>
</dbReference>
<dbReference type="GO" id="GO:0003735">
    <property type="term" value="F:structural constituent of ribosome"/>
    <property type="evidence" value="ECO:0007669"/>
    <property type="project" value="InterPro"/>
</dbReference>
<dbReference type="AlphaFoldDB" id="A0A7C5HKK9"/>
<keyword evidence="6" id="KW-0699">rRNA-binding</keyword>
<dbReference type="NCBIfam" id="TIGR00166">
    <property type="entry name" value="S6"/>
    <property type="match status" value="1"/>
</dbReference>
<dbReference type="HAMAP" id="MF_00360">
    <property type="entry name" value="Ribosomal_bS6"/>
    <property type="match status" value="1"/>
</dbReference>
<evidence type="ECO:0000256" key="3">
    <source>
        <dbReference type="ARBA" id="ARBA00023274"/>
    </source>
</evidence>
<evidence type="ECO:0000313" key="7">
    <source>
        <dbReference type="EMBL" id="HHE07773.1"/>
    </source>
</evidence>
<comment type="similarity">
    <text evidence="1 6">Belongs to the bacterial ribosomal protein bS6 family.</text>
</comment>
<dbReference type="SUPFAM" id="SSF54995">
    <property type="entry name" value="Ribosomal protein S6"/>
    <property type="match status" value="1"/>
</dbReference>
<evidence type="ECO:0000256" key="6">
    <source>
        <dbReference type="HAMAP-Rule" id="MF_00360"/>
    </source>
</evidence>
<dbReference type="CDD" id="cd00473">
    <property type="entry name" value="bS6"/>
    <property type="match status" value="1"/>
</dbReference>
<protein>
    <recommendedName>
        <fullName evidence="5 6">Small ribosomal subunit protein bS6</fullName>
    </recommendedName>
</protein>
<evidence type="ECO:0000256" key="5">
    <source>
        <dbReference type="ARBA" id="ARBA00035294"/>
    </source>
</evidence>
<dbReference type="InterPro" id="IPR020814">
    <property type="entry name" value="Ribosomal_S6_plastid/chlpt"/>
</dbReference>
<dbReference type="Gene3D" id="3.30.70.60">
    <property type="match status" value="1"/>
</dbReference>
<dbReference type="Pfam" id="PF01250">
    <property type="entry name" value="Ribosomal_S6"/>
    <property type="match status" value="1"/>
</dbReference>
<reference evidence="7" key="1">
    <citation type="journal article" date="2020" name="mSystems">
        <title>Genome- and Community-Level Interaction Insights into Carbon Utilization and Element Cycling Functions of Hydrothermarchaeota in Hydrothermal Sediment.</title>
        <authorList>
            <person name="Zhou Z."/>
            <person name="Liu Y."/>
            <person name="Xu W."/>
            <person name="Pan J."/>
            <person name="Luo Z.H."/>
            <person name="Li M."/>
        </authorList>
    </citation>
    <scope>NUCLEOTIDE SEQUENCE [LARGE SCALE GENOMIC DNA]</scope>
    <source>
        <strain evidence="7">HyVt-628</strain>
    </source>
</reference>
<evidence type="ECO:0000256" key="2">
    <source>
        <dbReference type="ARBA" id="ARBA00022980"/>
    </source>
</evidence>
<name>A0A7C5HKK9_9CHLB</name>
<gene>
    <name evidence="6 7" type="primary">rpsF</name>
    <name evidence="7" type="ORF">ENL01_02520</name>
</gene>
<dbReference type="Proteomes" id="UP000886059">
    <property type="component" value="Unassembled WGS sequence"/>
</dbReference>
<dbReference type="EMBL" id="DRSK01000145">
    <property type="protein sequence ID" value="HHE07773.1"/>
    <property type="molecule type" value="Genomic_DNA"/>
</dbReference>
<dbReference type="InterPro" id="IPR014717">
    <property type="entry name" value="Transl_elong_EF1B/ribsomal_bS6"/>
</dbReference>
<dbReference type="GO" id="GO:0005840">
    <property type="term" value="C:ribosome"/>
    <property type="evidence" value="ECO:0007669"/>
    <property type="project" value="UniProtKB-KW"/>
</dbReference>
<evidence type="ECO:0000256" key="4">
    <source>
        <dbReference type="ARBA" id="ARBA00035104"/>
    </source>
</evidence>
<keyword evidence="6" id="KW-0694">RNA-binding</keyword>
<accession>A0A7C5HKK9</accession>